<reference evidence="2" key="1">
    <citation type="submission" date="2018-09" db="EMBL/GenBank/DDBJ databases">
        <title>Murine metabolic-syndrome-specific gut microbial biobank.</title>
        <authorList>
            <person name="Liu C."/>
        </authorList>
    </citation>
    <scope>NUCLEOTIDE SEQUENCE</scope>
    <source>
        <strain evidence="2">D42-62</strain>
    </source>
</reference>
<dbReference type="AlphaFoldDB" id="A0A9X5BFU6"/>
<gene>
    <name evidence="2" type="ORF">D5281_09705</name>
</gene>
<keyword evidence="3" id="KW-1185">Reference proteome</keyword>
<name>A0A9X5BFU6_9FIRM</name>
<evidence type="ECO:0008006" key="4">
    <source>
        <dbReference type="Google" id="ProtNLM"/>
    </source>
</evidence>
<evidence type="ECO:0000256" key="1">
    <source>
        <dbReference type="SAM" id="Phobius"/>
    </source>
</evidence>
<feature type="transmembrane region" description="Helical" evidence="1">
    <location>
        <begin position="16"/>
        <end position="34"/>
    </location>
</feature>
<evidence type="ECO:0000313" key="3">
    <source>
        <dbReference type="Proteomes" id="UP001154420"/>
    </source>
</evidence>
<dbReference type="EMBL" id="QZDT01000013">
    <property type="protein sequence ID" value="NBJ92867.1"/>
    <property type="molecule type" value="Genomic_DNA"/>
</dbReference>
<keyword evidence="1" id="KW-1133">Transmembrane helix</keyword>
<sequence length="164" mass="18925">MEFNQPGRQKNPFIQYRNNSIFMCVIILAVFFFFSRNRTNETVYVLSEEDAVSITGCTGEKITVNYQDLVSVELLDAIDFGEVVDGTDTNQGAAGLWKNERWGEYHLFILHKAKKYIVLTTQEDVVVFNYESTDVTRNLYNALNELMVRKGLEGQIQFLSEEQE</sequence>
<keyword evidence="1" id="KW-0812">Transmembrane</keyword>
<organism evidence="2 3">
    <name type="scientific">Parablautia muri</name>
    <dbReference type="NCBI Taxonomy" id="2320879"/>
    <lineage>
        <taxon>Bacteria</taxon>
        <taxon>Bacillati</taxon>
        <taxon>Bacillota</taxon>
        <taxon>Clostridia</taxon>
        <taxon>Lachnospirales</taxon>
        <taxon>Lachnospiraceae</taxon>
        <taxon>Parablautia</taxon>
    </lineage>
</organism>
<dbReference type="Proteomes" id="UP001154420">
    <property type="component" value="Unassembled WGS sequence"/>
</dbReference>
<proteinExistence type="predicted"/>
<accession>A0A9X5BFU6</accession>
<dbReference type="OrthoDB" id="9803656at2"/>
<evidence type="ECO:0000313" key="2">
    <source>
        <dbReference type="EMBL" id="NBJ92867.1"/>
    </source>
</evidence>
<comment type="caution">
    <text evidence="2">The sequence shown here is derived from an EMBL/GenBank/DDBJ whole genome shotgun (WGS) entry which is preliminary data.</text>
</comment>
<protein>
    <recommendedName>
        <fullName evidence="4">Bacterial Pleckstrin homology domain-containing protein</fullName>
    </recommendedName>
</protein>
<dbReference type="RefSeq" id="WP_160559951.1">
    <property type="nucleotide sequence ID" value="NZ_QZDT01000013.1"/>
</dbReference>
<keyword evidence="1" id="KW-0472">Membrane</keyword>